<keyword evidence="1" id="KW-0812">Transmembrane</keyword>
<reference evidence="2" key="1">
    <citation type="submission" date="2021-02" db="EMBL/GenBank/DDBJ databases">
        <authorList>
            <person name="Nowell W R."/>
        </authorList>
    </citation>
    <scope>NUCLEOTIDE SEQUENCE</scope>
</reference>
<proteinExistence type="predicted"/>
<dbReference type="Proteomes" id="UP000682733">
    <property type="component" value="Unassembled WGS sequence"/>
</dbReference>
<evidence type="ECO:0000313" key="6">
    <source>
        <dbReference type="Proteomes" id="UP000663829"/>
    </source>
</evidence>
<sequence length="179" mass="21398">MKPIEYNSGDDVNLNSDEKLYQFIFNDLNNKLIAQTLHEKIVRYGLISVVLLFTLLTLILVFLRPCQIICYELCLCKRNWEILSNWYVYGHNGAYYVFKHLCVKKGYLSPAYPNFMQWYKDDKQQEIKRKKKKLKLLRKKYKQQRYSSIKQLKIKRKGSLNIDRMMEEALLGEEAILTV</sequence>
<evidence type="ECO:0000313" key="5">
    <source>
        <dbReference type="EMBL" id="CAF3653137.1"/>
    </source>
</evidence>
<evidence type="ECO:0000313" key="3">
    <source>
        <dbReference type="EMBL" id="CAF0868322.1"/>
    </source>
</evidence>
<dbReference type="EMBL" id="CAJOBA010002626">
    <property type="protein sequence ID" value="CAF3653137.1"/>
    <property type="molecule type" value="Genomic_DNA"/>
</dbReference>
<evidence type="ECO:0000256" key="1">
    <source>
        <dbReference type="SAM" id="Phobius"/>
    </source>
</evidence>
<dbReference type="Proteomes" id="UP000681722">
    <property type="component" value="Unassembled WGS sequence"/>
</dbReference>
<accession>A0A813QHG3</accession>
<evidence type="ECO:0000313" key="2">
    <source>
        <dbReference type="EMBL" id="CAF0768076.1"/>
    </source>
</evidence>
<dbReference type="AlphaFoldDB" id="A0A813QHG3"/>
<name>A0A813QHG3_9BILA</name>
<evidence type="ECO:0000313" key="4">
    <source>
        <dbReference type="EMBL" id="CAF3549865.1"/>
    </source>
</evidence>
<keyword evidence="6" id="KW-1185">Reference proteome</keyword>
<protein>
    <submittedName>
        <fullName evidence="2">Uncharacterized protein</fullName>
    </submittedName>
</protein>
<dbReference type="EMBL" id="CAJOBC010000176">
    <property type="protein sequence ID" value="CAF3549865.1"/>
    <property type="molecule type" value="Genomic_DNA"/>
</dbReference>
<dbReference type="Proteomes" id="UP000663829">
    <property type="component" value="Unassembled WGS sequence"/>
</dbReference>
<comment type="caution">
    <text evidence="2">The sequence shown here is derived from an EMBL/GenBank/DDBJ whole genome shotgun (WGS) entry which is preliminary data.</text>
</comment>
<feature type="transmembrane region" description="Helical" evidence="1">
    <location>
        <begin position="41"/>
        <end position="63"/>
    </location>
</feature>
<dbReference type="EMBL" id="CAJNOQ010000176">
    <property type="protein sequence ID" value="CAF0768076.1"/>
    <property type="molecule type" value="Genomic_DNA"/>
</dbReference>
<dbReference type="Proteomes" id="UP000677228">
    <property type="component" value="Unassembled WGS sequence"/>
</dbReference>
<dbReference type="EMBL" id="CAJNOK010002625">
    <property type="protein sequence ID" value="CAF0868322.1"/>
    <property type="molecule type" value="Genomic_DNA"/>
</dbReference>
<organism evidence="2 6">
    <name type="scientific">Didymodactylos carnosus</name>
    <dbReference type="NCBI Taxonomy" id="1234261"/>
    <lineage>
        <taxon>Eukaryota</taxon>
        <taxon>Metazoa</taxon>
        <taxon>Spiralia</taxon>
        <taxon>Gnathifera</taxon>
        <taxon>Rotifera</taxon>
        <taxon>Eurotatoria</taxon>
        <taxon>Bdelloidea</taxon>
        <taxon>Philodinida</taxon>
        <taxon>Philodinidae</taxon>
        <taxon>Didymodactylos</taxon>
    </lineage>
</organism>
<keyword evidence="1" id="KW-0472">Membrane</keyword>
<gene>
    <name evidence="2" type="ORF">GPM918_LOCUS1768</name>
    <name evidence="3" type="ORF">OVA965_LOCUS7997</name>
    <name evidence="4" type="ORF">SRO942_LOCUS1768</name>
    <name evidence="5" type="ORF">TMI583_LOCUS7993</name>
</gene>
<keyword evidence="1" id="KW-1133">Transmembrane helix</keyword>